<accession>A0A0A9A806</accession>
<organism evidence="2">
    <name type="scientific">Arundo donax</name>
    <name type="common">Giant reed</name>
    <name type="synonym">Donax arundinaceus</name>
    <dbReference type="NCBI Taxonomy" id="35708"/>
    <lineage>
        <taxon>Eukaryota</taxon>
        <taxon>Viridiplantae</taxon>
        <taxon>Streptophyta</taxon>
        <taxon>Embryophyta</taxon>
        <taxon>Tracheophyta</taxon>
        <taxon>Spermatophyta</taxon>
        <taxon>Magnoliopsida</taxon>
        <taxon>Liliopsida</taxon>
        <taxon>Poales</taxon>
        <taxon>Poaceae</taxon>
        <taxon>PACMAD clade</taxon>
        <taxon>Arundinoideae</taxon>
        <taxon>Arundineae</taxon>
        <taxon>Arundo</taxon>
    </lineage>
</organism>
<sequence length="36" mass="4222">MCTETLYLFLSKYTIIFQICGYIYKITVLIKLTNIG</sequence>
<dbReference type="AlphaFoldDB" id="A0A0A9A806"/>
<evidence type="ECO:0000313" key="2">
    <source>
        <dbReference type="EMBL" id="JAD47834.1"/>
    </source>
</evidence>
<keyword evidence="1" id="KW-0812">Transmembrane</keyword>
<evidence type="ECO:0000256" key="1">
    <source>
        <dbReference type="SAM" id="Phobius"/>
    </source>
</evidence>
<dbReference type="EMBL" id="GBRH01250061">
    <property type="protein sequence ID" value="JAD47834.1"/>
    <property type="molecule type" value="Transcribed_RNA"/>
</dbReference>
<protein>
    <submittedName>
        <fullName evidence="2">Uncharacterized protein</fullName>
    </submittedName>
</protein>
<feature type="transmembrane region" description="Helical" evidence="1">
    <location>
        <begin position="6"/>
        <end position="24"/>
    </location>
</feature>
<proteinExistence type="predicted"/>
<keyword evidence="1" id="KW-0472">Membrane</keyword>
<reference evidence="2" key="1">
    <citation type="submission" date="2014-09" db="EMBL/GenBank/DDBJ databases">
        <authorList>
            <person name="Magalhaes I.L.F."/>
            <person name="Oliveira U."/>
            <person name="Santos F.R."/>
            <person name="Vidigal T.H.D.A."/>
            <person name="Brescovit A.D."/>
            <person name="Santos A.J."/>
        </authorList>
    </citation>
    <scope>NUCLEOTIDE SEQUENCE</scope>
    <source>
        <tissue evidence="2">Shoot tissue taken approximately 20 cm above the soil surface</tissue>
    </source>
</reference>
<reference evidence="2" key="2">
    <citation type="journal article" date="2015" name="Data Brief">
        <title>Shoot transcriptome of the giant reed, Arundo donax.</title>
        <authorList>
            <person name="Barrero R.A."/>
            <person name="Guerrero F.D."/>
            <person name="Moolhuijzen P."/>
            <person name="Goolsby J.A."/>
            <person name="Tidwell J."/>
            <person name="Bellgard S.E."/>
            <person name="Bellgard M.I."/>
        </authorList>
    </citation>
    <scope>NUCLEOTIDE SEQUENCE</scope>
    <source>
        <tissue evidence="2">Shoot tissue taken approximately 20 cm above the soil surface</tissue>
    </source>
</reference>
<name>A0A0A9A806_ARUDO</name>
<keyword evidence="1" id="KW-1133">Transmembrane helix</keyword>